<accession>A0ABD5U7F1</accession>
<reference evidence="2 3" key="1">
    <citation type="journal article" date="2019" name="Int. J. Syst. Evol. Microbiol.">
        <title>The Global Catalogue of Microorganisms (GCM) 10K type strain sequencing project: providing services to taxonomists for standard genome sequencing and annotation.</title>
        <authorList>
            <consortium name="The Broad Institute Genomics Platform"/>
            <consortium name="The Broad Institute Genome Sequencing Center for Infectious Disease"/>
            <person name="Wu L."/>
            <person name="Ma J."/>
        </authorList>
    </citation>
    <scope>NUCLEOTIDE SEQUENCE [LARGE SCALE GENOMIC DNA]</scope>
    <source>
        <strain evidence="2 3">PSRA2</strain>
    </source>
</reference>
<dbReference type="AlphaFoldDB" id="A0ABD5U7F1"/>
<comment type="caution">
    <text evidence="2">The sequence shown here is derived from an EMBL/GenBank/DDBJ whole genome shotgun (WGS) entry which is preliminary data.</text>
</comment>
<keyword evidence="1" id="KW-0812">Transmembrane</keyword>
<organism evidence="2 3">
    <name type="scientific">Halomarina ordinaria</name>
    <dbReference type="NCBI Taxonomy" id="3033939"/>
    <lineage>
        <taxon>Archaea</taxon>
        <taxon>Methanobacteriati</taxon>
        <taxon>Methanobacteriota</taxon>
        <taxon>Stenosarchaea group</taxon>
        <taxon>Halobacteria</taxon>
        <taxon>Halobacteriales</taxon>
        <taxon>Natronomonadaceae</taxon>
        <taxon>Halomarina</taxon>
    </lineage>
</organism>
<evidence type="ECO:0000256" key="1">
    <source>
        <dbReference type="SAM" id="Phobius"/>
    </source>
</evidence>
<dbReference type="EMBL" id="JBHSXM010000001">
    <property type="protein sequence ID" value="MFC6835226.1"/>
    <property type="molecule type" value="Genomic_DNA"/>
</dbReference>
<protein>
    <recommendedName>
        <fullName evidence="4">Major facilitator superfamily (MFS) profile domain-containing protein</fullName>
    </recommendedName>
</protein>
<dbReference type="RefSeq" id="WP_304446933.1">
    <property type="nucleotide sequence ID" value="NZ_JARRAH010000001.1"/>
</dbReference>
<sequence length="68" mass="6897">MYGTRPLTSLALLAVVGTALGAVWSLTGLAASEFATAGLAVLALVVAAVLVATVVGRRAAPTRENPYW</sequence>
<evidence type="ECO:0000313" key="2">
    <source>
        <dbReference type="EMBL" id="MFC6835226.1"/>
    </source>
</evidence>
<evidence type="ECO:0000313" key="3">
    <source>
        <dbReference type="Proteomes" id="UP001596406"/>
    </source>
</evidence>
<feature type="transmembrane region" description="Helical" evidence="1">
    <location>
        <begin position="37"/>
        <end position="56"/>
    </location>
</feature>
<keyword evidence="1" id="KW-0472">Membrane</keyword>
<keyword evidence="3" id="KW-1185">Reference proteome</keyword>
<dbReference type="Proteomes" id="UP001596406">
    <property type="component" value="Unassembled WGS sequence"/>
</dbReference>
<evidence type="ECO:0008006" key="4">
    <source>
        <dbReference type="Google" id="ProtNLM"/>
    </source>
</evidence>
<name>A0ABD5U7F1_9EURY</name>
<gene>
    <name evidence="2" type="ORF">ACFQHK_01730</name>
</gene>
<proteinExistence type="predicted"/>
<keyword evidence="1" id="KW-1133">Transmembrane helix</keyword>